<sequence length="345" mass="39409">MEIPTPHQICRVCGECADAVHFGALSCRACAAFFRRKVAAGKPLSSSRCSGSCKLENQVLRRLCAKCRYEKCVQVGMRTSAVLSRLAVKSEPEFESLLDQIKLAYERLQMARKEAFHTEGHIPKMIKYQEMHKMCSFDLQLVSQHFTSIFQSLTPISEAQKVTLGEYFTVPFVLLDGSYRSVESDYIVFPNGDYVDAQNIDAFYQNPDEKDESIGSSVASILEPYWRLHHQTLWEQMKKVKPSLIEFLVLSAFIFWDFGLQGQSEECIKVCNQLRARVNAELSTYEKTFYTAGDYSLRVAEVVYLLQSVQKSLAIMHSCKTLGYVFDFRDRTCPLNDNLEKTHSK</sequence>
<dbReference type="GO" id="GO:0006357">
    <property type="term" value="P:regulation of transcription by RNA polymerase II"/>
    <property type="evidence" value="ECO:0000318"/>
    <property type="project" value="GO_Central"/>
</dbReference>
<proteinExistence type="inferred from homology"/>
<dbReference type="GO" id="GO:0003700">
    <property type="term" value="F:DNA-binding transcription factor activity"/>
    <property type="evidence" value="ECO:0000318"/>
    <property type="project" value="GO_Central"/>
</dbReference>
<evidence type="ECO:0000256" key="1">
    <source>
        <dbReference type="ARBA" id="ARBA00022723"/>
    </source>
</evidence>
<evidence type="ECO:0000256" key="7">
    <source>
        <dbReference type="ARBA" id="ARBA00023170"/>
    </source>
</evidence>
<dbReference type="GO" id="GO:0043565">
    <property type="term" value="F:sequence-specific DNA binding"/>
    <property type="evidence" value="ECO:0007669"/>
    <property type="project" value="InterPro"/>
</dbReference>
<dbReference type="SMR" id="Q966B8"/>
<feature type="domain" description="NR LBD" evidence="11">
    <location>
        <begin position="93"/>
        <end position="342"/>
    </location>
</feature>
<dbReference type="SUPFAM" id="SSF48508">
    <property type="entry name" value="Nuclear receptor ligand-binding domain"/>
    <property type="match status" value="1"/>
</dbReference>
<dbReference type="HOGENOM" id="CLU_007368_1_1_1"/>
<accession>Q966B8</accession>
<dbReference type="PRINTS" id="PR00047">
    <property type="entry name" value="STROIDFINGER"/>
</dbReference>
<dbReference type="Proteomes" id="UP000001940">
    <property type="component" value="Chromosome V"/>
</dbReference>
<dbReference type="GO" id="GO:0008270">
    <property type="term" value="F:zinc ion binding"/>
    <property type="evidence" value="ECO:0007669"/>
    <property type="project" value="UniProtKB-KW"/>
</dbReference>
<evidence type="ECO:0000256" key="9">
    <source>
        <dbReference type="RuleBase" id="RU004334"/>
    </source>
</evidence>
<keyword evidence="13" id="KW-1185">Reference proteome</keyword>
<dbReference type="OMA" id="GRECPLF"/>
<keyword evidence="4 9" id="KW-0805">Transcription regulation</keyword>
<dbReference type="PROSITE" id="PS51843">
    <property type="entry name" value="NR_LBD"/>
    <property type="match status" value="1"/>
</dbReference>
<dbReference type="STRING" id="6239.Y46H3D.6a.1"/>
<evidence type="ECO:0000256" key="4">
    <source>
        <dbReference type="ARBA" id="ARBA00023015"/>
    </source>
</evidence>
<evidence type="ECO:0000256" key="6">
    <source>
        <dbReference type="ARBA" id="ARBA00023163"/>
    </source>
</evidence>
<dbReference type="Gene3D" id="1.10.565.10">
    <property type="entry name" value="Retinoid X Receptor"/>
    <property type="match status" value="1"/>
</dbReference>
<keyword evidence="8 9" id="KW-0539">Nucleus</keyword>
<dbReference type="InterPro" id="IPR001628">
    <property type="entry name" value="Znf_hrmn_rcpt"/>
</dbReference>
<evidence type="ECO:0000313" key="14">
    <source>
        <dbReference type="WormBase" id="Y46H3D.6a"/>
    </source>
</evidence>
<dbReference type="UCSC" id="Y46H3D.6">
    <property type="organism name" value="c. elegans"/>
</dbReference>
<dbReference type="AlphaFoldDB" id="Q966B8"/>
<feature type="domain" description="Nuclear receptor" evidence="10">
    <location>
        <begin position="7"/>
        <end position="84"/>
    </location>
</feature>
<dbReference type="IntAct" id="Q966B8">
    <property type="interactions" value="1"/>
</dbReference>
<evidence type="ECO:0000256" key="3">
    <source>
        <dbReference type="ARBA" id="ARBA00022833"/>
    </source>
</evidence>
<dbReference type="WormBase" id="Y46H3D.6a">
    <property type="protein sequence ID" value="CE24323"/>
    <property type="gene ID" value="WBGene00021610"/>
    <property type="gene designation" value="nhr-237"/>
</dbReference>
<dbReference type="Bgee" id="WBGene00021610">
    <property type="expression patterns" value="Expressed in pharyngeal muscle cell (C elegans) and 3 other cell types or tissues"/>
</dbReference>
<dbReference type="PANTHER" id="PTHR46011:SF3">
    <property type="entry name" value="NR LBD DOMAIN-CONTAINING PROTEIN-RELATED"/>
    <property type="match status" value="1"/>
</dbReference>
<dbReference type="PaxDb" id="6239-Y46H3D.6"/>
<evidence type="ECO:0000256" key="5">
    <source>
        <dbReference type="ARBA" id="ARBA00023125"/>
    </source>
</evidence>
<dbReference type="GeneID" id="189970"/>
<dbReference type="PhylomeDB" id="Q966B8"/>
<evidence type="ECO:0000259" key="10">
    <source>
        <dbReference type="PROSITE" id="PS51030"/>
    </source>
</evidence>
<dbReference type="Gene3D" id="3.30.50.10">
    <property type="entry name" value="Erythroid Transcription Factor GATA-1, subunit A"/>
    <property type="match status" value="1"/>
</dbReference>
<evidence type="ECO:0000256" key="2">
    <source>
        <dbReference type="ARBA" id="ARBA00022771"/>
    </source>
</evidence>
<keyword evidence="7 9" id="KW-0675">Receptor</keyword>
<keyword evidence="3 9" id="KW-0862">Zinc</keyword>
<dbReference type="RefSeq" id="NP_503460.1">
    <property type="nucleotide sequence ID" value="NM_071059.3"/>
</dbReference>
<dbReference type="AGR" id="WB:WBGene00021610"/>
<dbReference type="InterPro" id="IPR000536">
    <property type="entry name" value="Nucl_hrmn_rcpt_lig-bd"/>
</dbReference>
<keyword evidence="1 9" id="KW-0479">Metal-binding</keyword>
<dbReference type="InterPro" id="IPR035500">
    <property type="entry name" value="NHR-like_dom_sf"/>
</dbReference>
<dbReference type="PROSITE" id="PS00031">
    <property type="entry name" value="NUCLEAR_REC_DBD_1"/>
    <property type="match status" value="1"/>
</dbReference>
<evidence type="ECO:0000313" key="13">
    <source>
        <dbReference type="Proteomes" id="UP000001940"/>
    </source>
</evidence>
<dbReference type="SUPFAM" id="SSF57716">
    <property type="entry name" value="Glucocorticoid receptor-like (DNA-binding domain)"/>
    <property type="match status" value="1"/>
</dbReference>
<keyword evidence="5 9" id="KW-0238">DNA-binding</keyword>
<dbReference type="PANTHER" id="PTHR46011">
    <property type="entry name" value="NUCLEAR HORMONE RECEPTOR FAMILY MEMBER NHR-86-RELATED"/>
    <property type="match status" value="1"/>
</dbReference>
<evidence type="ECO:0000256" key="8">
    <source>
        <dbReference type="ARBA" id="ARBA00023242"/>
    </source>
</evidence>
<dbReference type="OrthoDB" id="10018779at2759"/>
<dbReference type="FunCoup" id="Q966B8">
    <property type="interactions" value="404"/>
</dbReference>
<gene>
    <name evidence="12 14" type="primary">nhr-237</name>
    <name evidence="12" type="ORF">CELE_Y46H3D.6</name>
    <name evidence="14" type="ORF">Y46H3D.6</name>
</gene>
<organism evidence="12 13">
    <name type="scientific">Caenorhabditis elegans</name>
    <dbReference type="NCBI Taxonomy" id="6239"/>
    <lineage>
        <taxon>Eukaryota</taxon>
        <taxon>Metazoa</taxon>
        <taxon>Ecdysozoa</taxon>
        <taxon>Nematoda</taxon>
        <taxon>Chromadorea</taxon>
        <taxon>Rhabditida</taxon>
        <taxon>Rhabditina</taxon>
        <taxon>Rhabditomorpha</taxon>
        <taxon>Rhabditoidea</taxon>
        <taxon>Rhabditidae</taxon>
        <taxon>Peloderinae</taxon>
        <taxon>Caenorhabditis</taxon>
    </lineage>
</organism>
<dbReference type="SMART" id="SM00430">
    <property type="entry name" value="HOLI"/>
    <property type="match status" value="1"/>
</dbReference>
<comment type="subcellular location">
    <subcellularLocation>
        <location evidence="9">Nucleus</location>
    </subcellularLocation>
</comment>
<keyword evidence="6 9" id="KW-0804">Transcription</keyword>
<reference evidence="12 13" key="1">
    <citation type="journal article" date="1998" name="Science">
        <title>Genome sequence of the nematode C. elegans: a platform for investigating biology.</title>
        <authorList>
            <consortium name="The C. elegans sequencing consortium"/>
            <person name="Sulson J.E."/>
            <person name="Waterston R."/>
        </authorList>
    </citation>
    <scope>NUCLEOTIDE SEQUENCE [LARGE SCALE GENOMIC DNA]</scope>
    <source>
        <strain evidence="12 13">Bristol N2</strain>
    </source>
</reference>
<dbReference type="Pfam" id="PF00105">
    <property type="entry name" value="zf-C4"/>
    <property type="match status" value="1"/>
</dbReference>
<dbReference type="eggNOG" id="KOG3575">
    <property type="taxonomic scope" value="Eukaryota"/>
</dbReference>
<dbReference type="PROSITE" id="PS51030">
    <property type="entry name" value="NUCLEAR_REC_DBD_2"/>
    <property type="match status" value="1"/>
</dbReference>
<name>Q966B8_CAEEL</name>
<dbReference type="EMBL" id="BX284605">
    <property type="protein sequence ID" value="CCD69586.1"/>
    <property type="molecule type" value="Genomic_DNA"/>
</dbReference>
<dbReference type="InParanoid" id="Q966B8"/>
<protein>
    <submittedName>
        <fullName evidence="12">NR LBD domain-containing protein</fullName>
    </submittedName>
</protein>
<keyword evidence="2 9" id="KW-0863">Zinc-finger</keyword>
<dbReference type="InterPro" id="IPR013088">
    <property type="entry name" value="Znf_NHR/GATA"/>
</dbReference>
<dbReference type="SMART" id="SM00399">
    <property type="entry name" value="ZnF_C4"/>
    <property type="match status" value="1"/>
</dbReference>
<dbReference type="Pfam" id="PF00104">
    <property type="entry name" value="Hormone_recep"/>
    <property type="match status" value="1"/>
</dbReference>
<dbReference type="GO" id="GO:0005634">
    <property type="term" value="C:nucleus"/>
    <property type="evidence" value="ECO:0000318"/>
    <property type="project" value="GO_Central"/>
</dbReference>
<comment type="similarity">
    <text evidence="9">Belongs to the nuclear hormone receptor family.</text>
</comment>
<dbReference type="CTD" id="189970"/>
<evidence type="ECO:0000313" key="12">
    <source>
        <dbReference type="EMBL" id="CCD69586.1"/>
    </source>
</evidence>
<dbReference type="ExpressionAtlas" id="Q966B8">
    <property type="expression patterns" value="baseline and differential"/>
</dbReference>
<evidence type="ECO:0000259" key="11">
    <source>
        <dbReference type="PROSITE" id="PS51843"/>
    </source>
</evidence>